<dbReference type="AlphaFoldDB" id="A0A383BP29"/>
<protein>
    <submittedName>
        <fullName evidence="1">Uncharacterized protein</fullName>
    </submittedName>
</protein>
<name>A0A383BP29_9ZZZZ</name>
<gene>
    <name evidence="1" type="ORF">METZ01_LOCUS474526</name>
</gene>
<organism evidence="1">
    <name type="scientific">marine metagenome</name>
    <dbReference type="NCBI Taxonomy" id="408172"/>
    <lineage>
        <taxon>unclassified sequences</taxon>
        <taxon>metagenomes</taxon>
        <taxon>ecological metagenomes</taxon>
    </lineage>
</organism>
<proteinExistence type="predicted"/>
<accession>A0A383BP29</accession>
<evidence type="ECO:0000313" key="1">
    <source>
        <dbReference type="EMBL" id="SVE21672.1"/>
    </source>
</evidence>
<dbReference type="EMBL" id="UINC01202048">
    <property type="protein sequence ID" value="SVE21672.1"/>
    <property type="molecule type" value="Genomic_DNA"/>
</dbReference>
<sequence length="27" mass="3109">MDIDKLISFESNVIEKTTLKKKTKIKG</sequence>
<reference evidence="1" key="1">
    <citation type="submission" date="2018-05" db="EMBL/GenBank/DDBJ databases">
        <authorList>
            <person name="Lanie J.A."/>
            <person name="Ng W.-L."/>
            <person name="Kazmierczak K.M."/>
            <person name="Andrzejewski T.M."/>
            <person name="Davidsen T.M."/>
            <person name="Wayne K.J."/>
            <person name="Tettelin H."/>
            <person name="Glass J.I."/>
            <person name="Rusch D."/>
            <person name="Podicherti R."/>
            <person name="Tsui H.-C.T."/>
            <person name="Winkler M.E."/>
        </authorList>
    </citation>
    <scope>NUCLEOTIDE SEQUENCE</scope>
</reference>